<dbReference type="InterPro" id="IPR052896">
    <property type="entry name" value="GGT-like_enzyme"/>
</dbReference>
<dbReference type="AlphaFoldDB" id="A0A7X6KSR7"/>
<organism evidence="1 2">
    <name type="scientific">Cellulomonas denverensis</name>
    <dbReference type="NCBI Taxonomy" id="264297"/>
    <lineage>
        <taxon>Bacteria</taxon>
        <taxon>Bacillati</taxon>
        <taxon>Actinomycetota</taxon>
        <taxon>Actinomycetes</taxon>
        <taxon>Micrococcales</taxon>
        <taxon>Cellulomonadaceae</taxon>
        <taxon>Cellulomonas</taxon>
    </lineage>
</organism>
<keyword evidence="2" id="KW-1185">Reference proteome</keyword>
<dbReference type="InterPro" id="IPR043138">
    <property type="entry name" value="GGT_lsub"/>
</dbReference>
<dbReference type="Gene3D" id="3.60.20.40">
    <property type="match status" value="1"/>
</dbReference>
<dbReference type="PANTHER" id="PTHR43881:SF1">
    <property type="entry name" value="GAMMA-GLUTAMYLTRANSPEPTIDASE (AFU_ORTHOLOGUE AFUA_4G13580)"/>
    <property type="match status" value="1"/>
</dbReference>
<protein>
    <submittedName>
        <fullName evidence="1">Gamma-glutamyltransferase family protein</fullName>
    </submittedName>
</protein>
<dbReference type="Pfam" id="PF01019">
    <property type="entry name" value="G_glu_transpept"/>
    <property type="match status" value="1"/>
</dbReference>
<evidence type="ECO:0000313" key="1">
    <source>
        <dbReference type="EMBL" id="NKY21450.1"/>
    </source>
</evidence>
<accession>A0A7X6KSR7</accession>
<dbReference type="InterPro" id="IPR029055">
    <property type="entry name" value="Ntn_hydrolases_N"/>
</dbReference>
<evidence type="ECO:0000313" key="2">
    <source>
        <dbReference type="Proteomes" id="UP000581206"/>
    </source>
</evidence>
<comment type="caution">
    <text evidence="1">The sequence shown here is derived from an EMBL/GenBank/DDBJ whole genome shotgun (WGS) entry which is preliminary data.</text>
</comment>
<reference evidence="1 2" key="1">
    <citation type="submission" date="2020-04" db="EMBL/GenBank/DDBJ databases">
        <title>MicrobeNet Type strains.</title>
        <authorList>
            <person name="Nicholson A.C."/>
        </authorList>
    </citation>
    <scope>NUCLEOTIDE SEQUENCE [LARGE SCALE GENOMIC DNA]</scope>
    <source>
        <strain evidence="1 2">ATCC BAA-788</strain>
    </source>
</reference>
<dbReference type="EMBL" id="JAAXOX010000001">
    <property type="protein sequence ID" value="NKY21450.1"/>
    <property type="molecule type" value="Genomic_DNA"/>
</dbReference>
<dbReference type="PRINTS" id="PR01210">
    <property type="entry name" value="GGTRANSPTASE"/>
</dbReference>
<dbReference type="Proteomes" id="UP000581206">
    <property type="component" value="Unassembled WGS sequence"/>
</dbReference>
<dbReference type="Gene3D" id="1.10.246.130">
    <property type="match status" value="1"/>
</dbReference>
<gene>
    <name evidence="1" type="ORF">HGA03_02080</name>
</gene>
<proteinExistence type="predicted"/>
<dbReference type="PANTHER" id="PTHR43881">
    <property type="entry name" value="GAMMA-GLUTAMYLTRANSPEPTIDASE (AFU_ORTHOLOGUE AFUA_4G13580)"/>
    <property type="match status" value="1"/>
</dbReference>
<dbReference type="SUPFAM" id="SSF56235">
    <property type="entry name" value="N-terminal nucleophile aminohydrolases (Ntn hydrolases)"/>
    <property type="match status" value="1"/>
</dbReference>
<name>A0A7X6KSR7_9CELL</name>
<dbReference type="GO" id="GO:0016740">
    <property type="term" value="F:transferase activity"/>
    <property type="evidence" value="ECO:0007669"/>
    <property type="project" value="UniProtKB-KW"/>
</dbReference>
<sequence length="609" mass="63524">MFTTRPELVGTHGMVGSTHWLASAAGMRILEQGGNAFDAAVAAGFTLQVVEPHLNGPGGDAPLIGHRAADDHTFVLCGQGPAPAAATIEAYTALGLTEIPGTGHLAAVVPGAVGAWLDLLARYGTLPLADVLSPAIGYAEDGYPLVPAAVRTIGTVRQLFTEHWPTSAEVYLPHGELPEPGARFRNPALAATYRRLLAEATAAGPDRLAQIEAAHRAFYAGFVAEAMADFVRTPVRDSSGADHTGLLTADDLAGWRPTEEPTAAVDFAGVRVHKTAAWGQGPVLLQQLQMLAALNVADAEPGSVELVHTAIEVAKLAFADREAWYGDDGSTPLDDLLDPAYAAARATLVGHTAADGLRPGSPGGRTPRLAGVFGSPVDGIWPGRFQGEAGVAGGGEPTRGPSGPEAMRIETTGETRGDTCHVDVVDRWGNRVSATPSGGWLQSSPVVPGLGFGLPTRAQMFWLEPGLPASLAPGRRPRTTLSPAMVLREDGSGFAFGTPGGDQQDQWTIPFLLHHLLWGADLQAAIDAPNWHSTHVPSSFHPRVSERLGVEAESRLGAAVLDGLRERGHAVRDAGDWTLGRVSAAGVRADGLLHAAANPRGMQGYAAGR</sequence>
<keyword evidence="1" id="KW-0808">Transferase</keyword>
<dbReference type="InterPro" id="IPR043137">
    <property type="entry name" value="GGT_ssub_C"/>
</dbReference>